<keyword evidence="3" id="KW-1185">Reference proteome</keyword>
<dbReference type="EMBL" id="KN122157">
    <property type="protein sequence ID" value="KFO32502.1"/>
    <property type="molecule type" value="Genomic_DNA"/>
</dbReference>
<evidence type="ECO:0000256" key="1">
    <source>
        <dbReference type="SAM" id="MobiDB-lite"/>
    </source>
</evidence>
<feature type="region of interest" description="Disordered" evidence="1">
    <location>
        <begin position="39"/>
        <end position="62"/>
    </location>
</feature>
<accession>A0A091DN26</accession>
<dbReference type="Proteomes" id="UP000028990">
    <property type="component" value="Unassembled WGS sequence"/>
</dbReference>
<name>A0A091DN26_FUKDA</name>
<dbReference type="AlphaFoldDB" id="A0A091DN26"/>
<protein>
    <submittedName>
        <fullName evidence="2">Uncharacterized protein</fullName>
    </submittedName>
</protein>
<gene>
    <name evidence="2" type="ORF">H920_06063</name>
</gene>
<proteinExistence type="predicted"/>
<evidence type="ECO:0000313" key="3">
    <source>
        <dbReference type="Proteomes" id="UP000028990"/>
    </source>
</evidence>
<evidence type="ECO:0000313" key="2">
    <source>
        <dbReference type="EMBL" id="KFO32502.1"/>
    </source>
</evidence>
<organism evidence="2 3">
    <name type="scientific">Fukomys damarensis</name>
    <name type="common">Damaraland mole rat</name>
    <name type="synonym">Cryptomys damarensis</name>
    <dbReference type="NCBI Taxonomy" id="885580"/>
    <lineage>
        <taxon>Eukaryota</taxon>
        <taxon>Metazoa</taxon>
        <taxon>Chordata</taxon>
        <taxon>Craniata</taxon>
        <taxon>Vertebrata</taxon>
        <taxon>Euteleostomi</taxon>
        <taxon>Mammalia</taxon>
        <taxon>Eutheria</taxon>
        <taxon>Euarchontoglires</taxon>
        <taxon>Glires</taxon>
        <taxon>Rodentia</taxon>
        <taxon>Hystricomorpha</taxon>
        <taxon>Bathyergidae</taxon>
        <taxon>Fukomys</taxon>
    </lineage>
</organism>
<reference evidence="2 3" key="1">
    <citation type="submission" date="2013-11" db="EMBL/GenBank/DDBJ databases">
        <title>The Damaraland mole rat (Fukomys damarensis) genome and evolution of African mole rats.</title>
        <authorList>
            <person name="Gladyshev V.N."/>
            <person name="Fang X."/>
        </authorList>
    </citation>
    <scope>NUCLEOTIDE SEQUENCE [LARGE SCALE GENOMIC DNA]</scope>
    <source>
        <tissue evidence="2">Liver</tissue>
    </source>
</reference>
<sequence>MVLIFTEESGETEHRGTVTDLTEDTQGVYSNNRCAEAQKGQLPPPIITEGQTQPDRPSGSRFGVNVKSHQTLVSRAFYSPQALQERLQFLSCLEVFAPPWTPYDGFSIQAIRHTHIEAFLRFFDCNSDGH</sequence>